<dbReference type="InterPro" id="IPR046848">
    <property type="entry name" value="E_motif"/>
</dbReference>
<protein>
    <submittedName>
        <fullName evidence="2">PPR repeat</fullName>
    </submittedName>
</protein>
<dbReference type="OrthoDB" id="736572at2759"/>
<dbReference type="AlphaFoldDB" id="A0A9E7KMS9"/>
<dbReference type="EMBL" id="CP097510">
    <property type="protein sequence ID" value="URE26993.1"/>
    <property type="molecule type" value="Genomic_DNA"/>
</dbReference>
<dbReference type="Pfam" id="PF20431">
    <property type="entry name" value="E_motif"/>
    <property type="match status" value="1"/>
</dbReference>
<dbReference type="PANTHER" id="PTHR47926">
    <property type="entry name" value="PENTATRICOPEPTIDE REPEAT-CONTAINING PROTEIN"/>
    <property type="match status" value="1"/>
</dbReference>
<gene>
    <name evidence="2" type="ORF">MUK42_17065</name>
</gene>
<evidence type="ECO:0000259" key="1">
    <source>
        <dbReference type="Pfam" id="PF14432"/>
    </source>
</evidence>
<evidence type="ECO:0000313" key="2">
    <source>
        <dbReference type="EMBL" id="URE26993.1"/>
    </source>
</evidence>
<dbReference type="InterPro" id="IPR011990">
    <property type="entry name" value="TPR-like_helical_dom_sf"/>
</dbReference>
<dbReference type="Proteomes" id="UP001055439">
    <property type="component" value="Chromosome 8"/>
</dbReference>
<reference evidence="2" key="1">
    <citation type="submission" date="2022-05" db="EMBL/GenBank/DDBJ databases">
        <title>The Musa troglodytarum L. genome provides insights into the mechanism of non-climacteric behaviour and enrichment of carotenoids.</title>
        <authorList>
            <person name="Wang J."/>
        </authorList>
    </citation>
    <scope>NUCLEOTIDE SEQUENCE</scope>
    <source>
        <tissue evidence="2">Leaf</tissue>
    </source>
</reference>
<dbReference type="GO" id="GO:0009451">
    <property type="term" value="P:RNA modification"/>
    <property type="evidence" value="ECO:0007669"/>
    <property type="project" value="InterPro"/>
</dbReference>
<sequence>MIDLMARGGKLKEAYELIESMPAAQTEAAWRCLLSACKTHGDLELAERASRNLKELNARNSGDYINLSNLYAEAKRWSDAAMTRREMVDQGLVQTPGYSRVEVKGKMYTFVSQDKRHPQRREVYEMAYQMEWQLRLEGYTPDASQVLLDVEEEEKRRMVAAQSQKLAIAFALLNTSQGSPIRIITNLRMGKDCHTYTALVSTIFEREIMVRDRNRFHCFRHGVCTCGDHW</sequence>
<dbReference type="GO" id="GO:0003723">
    <property type="term" value="F:RNA binding"/>
    <property type="evidence" value="ECO:0007669"/>
    <property type="project" value="InterPro"/>
</dbReference>
<proteinExistence type="predicted"/>
<organism evidence="2 3">
    <name type="scientific">Musa troglodytarum</name>
    <name type="common">fe'i banana</name>
    <dbReference type="NCBI Taxonomy" id="320322"/>
    <lineage>
        <taxon>Eukaryota</taxon>
        <taxon>Viridiplantae</taxon>
        <taxon>Streptophyta</taxon>
        <taxon>Embryophyta</taxon>
        <taxon>Tracheophyta</taxon>
        <taxon>Spermatophyta</taxon>
        <taxon>Magnoliopsida</taxon>
        <taxon>Liliopsida</taxon>
        <taxon>Zingiberales</taxon>
        <taxon>Musaceae</taxon>
        <taxon>Musa</taxon>
    </lineage>
</organism>
<accession>A0A9E7KMS9</accession>
<dbReference type="PANTHER" id="PTHR47926:SF400">
    <property type="entry name" value="PENTACOTRIPEPTIDE-REPEAT REGION OF PRORP DOMAIN-CONTAINING PROTEIN"/>
    <property type="match status" value="1"/>
</dbReference>
<dbReference type="GO" id="GO:0008270">
    <property type="term" value="F:zinc ion binding"/>
    <property type="evidence" value="ECO:0007669"/>
    <property type="project" value="InterPro"/>
</dbReference>
<dbReference type="Gene3D" id="1.25.40.10">
    <property type="entry name" value="Tetratricopeptide repeat domain"/>
    <property type="match status" value="1"/>
</dbReference>
<dbReference type="Pfam" id="PF14432">
    <property type="entry name" value="DYW_deaminase"/>
    <property type="match status" value="1"/>
</dbReference>
<evidence type="ECO:0000313" key="3">
    <source>
        <dbReference type="Proteomes" id="UP001055439"/>
    </source>
</evidence>
<name>A0A9E7KMS9_9LILI</name>
<feature type="domain" description="DYW" evidence="1">
    <location>
        <begin position="138"/>
        <end position="230"/>
    </location>
</feature>
<keyword evidence="3" id="KW-1185">Reference proteome</keyword>
<dbReference type="InterPro" id="IPR032867">
    <property type="entry name" value="DYW_dom"/>
</dbReference>
<dbReference type="InterPro" id="IPR046960">
    <property type="entry name" value="PPR_At4g14850-like_plant"/>
</dbReference>